<proteinExistence type="predicted"/>
<keyword evidence="1" id="KW-0732">Signal</keyword>
<gene>
    <name evidence="2" type="ORF">SISNIDRAFT_471658</name>
</gene>
<organism evidence="2 3">
    <name type="scientific">Sistotremastrum niveocremeum HHB9708</name>
    <dbReference type="NCBI Taxonomy" id="1314777"/>
    <lineage>
        <taxon>Eukaryota</taxon>
        <taxon>Fungi</taxon>
        <taxon>Dikarya</taxon>
        <taxon>Basidiomycota</taxon>
        <taxon>Agaricomycotina</taxon>
        <taxon>Agaricomycetes</taxon>
        <taxon>Sistotremastrales</taxon>
        <taxon>Sistotremastraceae</taxon>
        <taxon>Sertulicium</taxon>
        <taxon>Sertulicium niveocremeum</taxon>
    </lineage>
</organism>
<feature type="chain" id="PRO_5007851704" evidence="1">
    <location>
        <begin position="22"/>
        <end position="133"/>
    </location>
</feature>
<evidence type="ECO:0000256" key="1">
    <source>
        <dbReference type="SAM" id="SignalP"/>
    </source>
</evidence>
<protein>
    <submittedName>
        <fullName evidence="2">Uncharacterized protein</fullName>
    </submittedName>
</protein>
<dbReference type="Proteomes" id="UP000076722">
    <property type="component" value="Unassembled WGS sequence"/>
</dbReference>
<sequence length="133" mass="13514">MVALRLSFSVVFLALALTASAAPTSISSQLQFRQHESPACGGPGEMSCDVAQSQVNLDLERPEPACGGPGEMSCDVAEAALDLAVEKPECGGPGEMSCDVAQAPLVLKERTPCGQAGGPSCDLCGQFPNTAGC</sequence>
<dbReference type="AlphaFoldDB" id="A0A164MDK5"/>
<feature type="signal peptide" evidence="1">
    <location>
        <begin position="1"/>
        <end position="21"/>
    </location>
</feature>
<evidence type="ECO:0000313" key="3">
    <source>
        <dbReference type="Proteomes" id="UP000076722"/>
    </source>
</evidence>
<name>A0A164MDK5_9AGAM</name>
<evidence type="ECO:0000313" key="2">
    <source>
        <dbReference type="EMBL" id="KZS86607.1"/>
    </source>
</evidence>
<dbReference type="EMBL" id="KV419480">
    <property type="protein sequence ID" value="KZS86607.1"/>
    <property type="molecule type" value="Genomic_DNA"/>
</dbReference>
<reference evidence="2 3" key="1">
    <citation type="journal article" date="2016" name="Mol. Biol. Evol.">
        <title>Comparative Genomics of Early-Diverging Mushroom-Forming Fungi Provides Insights into the Origins of Lignocellulose Decay Capabilities.</title>
        <authorList>
            <person name="Nagy L.G."/>
            <person name="Riley R."/>
            <person name="Tritt A."/>
            <person name="Adam C."/>
            <person name="Daum C."/>
            <person name="Floudas D."/>
            <person name="Sun H."/>
            <person name="Yadav J.S."/>
            <person name="Pangilinan J."/>
            <person name="Larsson K.H."/>
            <person name="Matsuura K."/>
            <person name="Barry K."/>
            <person name="Labutti K."/>
            <person name="Kuo R."/>
            <person name="Ohm R.A."/>
            <person name="Bhattacharya S.S."/>
            <person name="Shirouzu T."/>
            <person name="Yoshinaga Y."/>
            <person name="Martin F.M."/>
            <person name="Grigoriev I.V."/>
            <person name="Hibbett D.S."/>
        </authorList>
    </citation>
    <scope>NUCLEOTIDE SEQUENCE [LARGE SCALE GENOMIC DNA]</scope>
    <source>
        <strain evidence="2 3">HHB9708</strain>
    </source>
</reference>
<accession>A0A164MDK5</accession>
<keyword evidence="3" id="KW-1185">Reference proteome</keyword>